<sequence length="233" mass="25698">MSIIVSNVVFARSSWAIDTPDEGSLNGILRQAICAQDWNQAIRAINEMKSLAPNYAARLTVYQSRLQTLASRNVFVLNWNCEGGGLPTVTEGSPESPVVTIPPPDDRRSFEIPIKRRVASIPVVDVRFNGESYEMLFDTGATTTMILPSMARQLNMQSLGKSRVTVADGRTIEVDVGRVSELQLGELIVENVMVTFGNRTNERGMGNMGLLGQNVFGDYDVTIMENVIKLTER</sequence>
<comment type="caution">
    <text evidence="1">The sequence shown here is derived from an EMBL/GenBank/DDBJ whole genome shotgun (WGS) entry which is preliminary data.</text>
</comment>
<dbReference type="EMBL" id="JAIHOM010000083">
    <property type="protein sequence ID" value="MCW6037674.1"/>
    <property type="molecule type" value="Genomic_DNA"/>
</dbReference>
<dbReference type="CDD" id="cd05483">
    <property type="entry name" value="retropepsin_like_bacteria"/>
    <property type="match status" value="1"/>
</dbReference>
<proteinExistence type="predicted"/>
<reference evidence="1 2" key="1">
    <citation type="submission" date="2021-08" db="EMBL/GenBank/DDBJ databases">
        <title>Draft genome sequence of Spirulina subsalsa with high tolerance to salinity and hype-accumulation of phycocyanin.</title>
        <authorList>
            <person name="Pei H."/>
            <person name="Jiang L."/>
        </authorList>
    </citation>
    <scope>NUCLEOTIDE SEQUENCE [LARGE SCALE GENOMIC DNA]</scope>
    <source>
        <strain evidence="1 2">FACHB-351</strain>
    </source>
</reference>
<gene>
    <name evidence="1" type="ORF">K4A83_15535</name>
</gene>
<dbReference type="Gene3D" id="2.40.70.10">
    <property type="entry name" value="Acid Proteases"/>
    <property type="match status" value="1"/>
</dbReference>
<organism evidence="1 2">
    <name type="scientific">Spirulina subsalsa FACHB-351</name>
    <dbReference type="NCBI Taxonomy" id="234711"/>
    <lineage>
        <taxon>Bacteria</taxon>
        <taxon>Bacillati</taxon>
        <taxon>Cyanobacteriota</taxon>
        <taxon>Cyanophyceae</taxon>
        <taxon>Spirulinales</taxon>
        <taxon>Spirulinaceae</taxon>
        <taxon>Spirulina</taxon>
    </lineage>
</organism>
<dbReference type="Proteomes" id="UP001526426">
    <property type="component" value="Unassembled WGS sequence"/>
</dbReference>
<dbReference type="InterPro" id="IPR001969">
    <property type="entry name" value="Aspartic_peptidase_AS"/>
</dbReference>
<dbReference type="InterPro" id="IPR034122">
    <property type="entry name" value="Retropepsin-like_bacterial"/>
</dbReference>
<evidence type="ECO:0000313" key="1">
    <source>
        <dbReference type="EMBL" id="MCW6037674.1"/>
    </source>
</evidence>
<dbReference type="InterPro" id="IPR021109">
    <property type="entry name" value="Peptidase_aspartic_dom_sf"/>
</dbReference>
<name>A0ABT3L999_9CYAN</name>
<evidence type="ECO:0000313" key="2">
    <source>
        <dbReference type="Proteomes" id="UP001526426"/>
    </source>
</evidence>
<protein>
    <submittedName>
        <fullName evidence="1">Retroviral-like aspartic protease family protein</fullName>
    </submittedName>
</protein>
<dbReference type="PROSITE" id="PS00141">
    <property type="entry name" value="ASP_PROTEASE"/>
    <property type="match status" value="1"/>
</dbReference>
<dbReference type="SUPFAM" id="SSF50630">
    <property type="entry name" value="Acid proteases"/>
    <property type="match status" value="1"/>
</dbReference>
<keyword evidence="2" id="KW-1185">Reference proteome</keyword>
<dbReference type="Pfam" id="PF13975">
    <property type="entry name" value="gag-asp_proteas"/>
    <property type="match status" value="1"/>
</dbReference>
<dbReference type="RefSeq" id="WP_265265537.1">
    <property type="nucleotide sequence ID" value="NZ_JAIHOM010000083.1"/>
</dbReference>
<accession>A0ABT3L999</accession>